<name>A0A1Q3CF30_CEPFO</name>
<dbReference type="EMBL" id="BDDD01001874">
    <property type="protein sequence ID" value="GAV78866.1"/>
    <property type="molecule type" value="Genomic_DNA"/>
</dbReference>
<reference evidence="2" key="1">
    <citation type="submission" date="2016-04" db="EMBL/GenBank/DDBJ databases">
        <title>Cephalotus genome sequencing.</title>
        <authorList>
            <person name="Fukushima K."/>
            <person name="Hasebe M."/>
            <person name="Fang X."/>
        </authorList>
    </citation>
    <scope>NUCLEOTIDE SEQUENCE [LARGE SCALE GENOMIC DNA]</scope>
    <source>
        <strain evidence="2">cv. St1</strain>
    </source>
</reference>
<dbReference type="AlphaFoldDB" id="A0A1Q3CF30"/>
<gene>
    <name evidence="1" type="ORF">CFOL_v3_22331</name>
</gene>
<dbReference type="PANTHER" id="PTHR46148:SF60">
    <property type="entry name" value="CHROMO DOMAIN-CONTAINING PROTEIN"/>
    <property type="match status" value="1"/>
</dbReference>
<comment type="caution">
    <text evidence="1">The sequence shown here is derived from an EMBL/GenBank/DDBJ whole genome shotgun (WGS) entry which is preliminary data.</text>
</comment>
<accession>A0A1Q3CF30</accession>
<proteinExistence type="predicted"/>
<evidence type="ECO:0000313" key="1">
    <source>
        <dbReference type="EMBL" id="GAV78866.1"/>
    </source>
</evidence>
<protein>
    <submittedName>
        <fullName evidence="1">Uncharacterized protein</fullName>
    </submittedName>
</protein>
<organism evidence="1 2">
    <name type="scientific">Cephalotus follicularis</name>
    <name type="common">Albany pitcher plant</name>
    <dbReference type="NCBI Taxonomy" id="3775"/>
    <lineage>
        <taxon>Eukaryota</taxon>
        <taxon>Viridiplantae</taxon>
        <taxon>Streptophyta</taxon>
        <taxon>Embryophyta</taxon>
        <taxon>Tracheophyta</taxon>
        <taxon>Spermatophyta</taxon>
        <taxon>Magnoliopsida</taxon>
        <taxon>eudicotyledons</taxon>
        <taxon>Gunneridae</taxon>
        <taxon>Pentapetalae</taxon>
        <taxon>rosids</taxon>
        <taxon>fabids</taxon>
        <taxon>Oxalidales</taxon>
        <taxon>Cephalotaceae</taxon>
        <taxon>Cephalotus</taxon>
    </lineage>
</organism>
<dbReference type="Proteomes" id="UP000187406">
    <property type="component" value="Unassembled WGS sequence"/>
</dbReference>
<keyword evidence="2" id="KW-1185">Reference proteome</keyword>
<dbReference type="InParanoid" id="A0A1Q3CF30"/>
<sequence length="114" mass="13592">MHDVFHISMLRRYIPDPSHVLDYDTVLVQDDLSFEELPMRILDRKMQTLRNRTISMVKVQWKFTNLMRQLGSVRRTSENASRTCSRLILISRTKFLEGGVNVTPEIFMYYNFTM</sequence>
<evidence type="ECO:0000313" key="2">
    <source>
        <dbReference type="Proteomes" id="UP000187406"/>
    </source>
</evidence>
<dbReference type="PANTHER" id="PTHR46148">
    <property type="entry name" value="CHROMO DOMAIN-CONTAINING PROTEIN"/>
    <property type="match status" value="1"/>
</dbReference>